<keyword evidence="3" id="KW-0285">Flavoprotein</keyword>
<dbReference type="PANTHER" id="PTHR42803">
    <property type="entry name" value="ACYL-COA DEHYDROGENASE"/>
    <property type="match status" value="1"/>
</dbReference>
<evidence type="ECO:0000256" key="2">
    <source>
        <dbReference type="ARBA" id="ARBA00009347"/>
    </source>
</evidence>
<dbReference type="GO" id="GO:0016627">
    <property type="term" value="F:oxidoreductase activity, acting on the CH-CH group of donors"/>
    <property type="evidence" value="ECO:0007669"/>
    <property type="project" value="InterPro"/>
</dbReference>
<dbReference type="KEGG" id="dalk:DSCA_47990"/>
<keyword evidence="4" id="KW-0274">FAD</keyword>
<dbReference type="InterPro" id="IPR036250">
    <property type="entry name" value="AcylCo_DH-like_C"/>
</dbReference>
<evidence type="ECO:0000256" key="4">
    <source>
        <dbReference type="ARBA" id="ARBA00022827"/>
    </source>
</evidence>
<evidence type="ECO:0000259" key="7">
    <source>
        <dbReference type="Pfam" id="PF12806"/>
    </source>
</evidence>
<reference evidence="8 9" key="1">
    <citation type="submission" date="2019-11" db="EMBL/GenBank/DDBJ databases">
        <title>Comparative genomics of hydrocarbon-degrading Desulfosarcina strains.</title>
        <authorList>
            <person name="Watanabe M."/>
            <person name="Kojima H."/>
            <person name="Fukui M."/>
        </authorList>
    </citation>
    <scope>NUCLEOTIDE SEQUENCE [LARGE SCALE GENOMIC DNA]</scope>
    <source>
        <strain evidence="8 9">PL12</strain>
    </source>
</reference>
<evidence type="ECO:0000256" key="5">
    <source>
        <dbReference type="ARBA" id="ARBA00023002"/>
    </source>
</evidence>
<feature type="domain" description="Acetyl-CoA dehydrogenase-like C-terminal" evidence="7">
    <location>
        <begin position="258"/>
        <end position="400"/>
    </location>
</feature>
<accession>A0A5K7YSD4</accession>
<comment type="cofactor">
    <cofactor evidence="1">
        <name>FAD</name>
        <dbReference type="ChEBI" id="CHEBI:57692"/>
    </cofactor>
</comment>
<dbReference type="SUPFAM" id="SSF47203">
    <property type="entry name" value="Acyl-CoA dehydrogenase C-terminal domain-like"/>
    <property type="match status" value="1"/>
</dbReference>
<dbReference type="Pfam" id="PF00441">
    <property type="entry name" value="Acyl-CoA_dh_1"/>
    <property type="match status" value="1"/>
</dbReference>
<evidence type="ECO:0008006" key="10">
    <source>
        <dbReference type="Google" id="ProtNLM"/>
    </source>
</evidence>
<evidence type="ECO:0000259" key="6">
    <source>
        <dbReference type="Pfam" id="PF00441"/>
    </source>
</evidence>
<organism evidence="8 9">
    <name type="scientific">Desulfosarcina alkanivorans</name>
    <dbReference type="NCBI Taxonomy" id="571177"/>
    <lineage>
        <taxon>Bacteria</taxon>
        <taxon>Pseudomonadati</taxon>
        <taxon>Thermodesulfobacteriota</taxon>
        <taxon>Desulfobacteria</taxon>
        <taxon>Desulfobacterales</taxon>
        <taxon>Desulfosarcinaceae</taxon>
        <taxon>Desulfosarcina</taxon>
    </lineage>
</organism>
<sequence length="406" mass="44757">MLARTKGAPEGTKGISLFLVPKIRVNADGSLGESNDVVCTGIEEKLGIHGSATCSLTLGGKGRCIGTLLGEENKGMMVMFHMMNEARLGAGIQGFAMASAAYAYALSYARERKQGRNLMQMMNPEAPSVPIIQHPDVRRMLMWMKAYVEGMRSFVYYLGSCFDRVALAGDHVDRDRWQELIELLTPVVKAYCSDKAFEVCTQAVQIYGGYGYIMEYPVEQYLRDAKITSIYEGTNGIQAMDFLGRKLGMKQGKYFMELLGEMRKTVATARQAETLKGIAVKLEKAVSRLGETALTFGATAMSPKVMTAFAFAQPLLEATGDVIMGWMHLWRAVAAVPGLEKHAGSLDPATRMKRVEKNKHAAFYEGKLRTAEFFIHTLLPATNGKMDAINSTCDAAAEMPERSFWL</sequence>
<dbReference type="Proteomes" id="UP000427906">
    <property type="component" value="Chromosome"/>
</dbReference>
<dbReference type="Gene3D" id="1.20.140.10">
    <property type="entry name" value="Butyryl-CoA Dehydrogenase, subunit A, domain 3"/>
    <property type="match status" value="1"/>
</dbReference>
<proteinExistence type="inferred from homology"/>
<gene>
    <name evidence="8" type="ORF">DSCA_47990</name>
</gene>
<evidence type="ECO:0000313" key="8">
    <source>
        <dbReference type="EMBL" id="BBO70869.1"/>
    </source>
</evidence>
<dbReference type="EMBL" id="AP021874">
    <property type="protein sequence ID" value="BBO70869.1"/>
    <property type="molecule type" value="Genomic_DNA"/>
</dbReference>
<dbReference type="Pfam" id="PF12806">
    <property type="entry name" value="Acyl-CoA_dh_C"/>
    <property type="match status" value="1"/>
</dbReference>
<dbReference type="InterPro" id="IPR025878">
    <property type="entry name" value="Acyl-CoA_dh-like_C_dom"/>
</dbReference>
<keyword evidence="9" id="KW-1185">Reference proteome</keyword>
<dbReference type="AlphaFoldDB" id="A0A5K7YSD4"/>
<evidence type="ECO:0000256" key="1">
    <source>
        <dbReference type="ARBA" id="ARBA00001974"/>
    </source>
</evidence>
<name>A0A5K7YSD4_9BACT</name>
<keyword evidence="5" id="KW-0560">Oxidoreductase</keyword>
<dbReference type="PANTHER" id="PTHR42803:SF1">
    <property type="entry name" value="BROAD-SPECIFICITY LINEAR ACYL-COA DEHYDROGENASE FADE5"/>
    <property type="match status" value="1"/>
</dbReference>
<dbReference type="InterPro" id="IPR009075">
    <property type="entry name" value="AcylCo_DH/oxidase_C"/>
</dbReference>
<comment type="similarity">
    <text evidence="2">Belongs to the acyl-CoA dehydrogenase family.</text>
</comment>
<dbReference type="Gene3D" id="2.40.110.20">
    <property type="match status" value="1"/>
</dbReference>
<protein>
    <recommendedName>
        <fullName evidence="10">Acyl-CoA dehydrogenase</fullName>
    </recommendedName>
</protein>
<dbReference type="InterPro" id="IPR052166">
    <property type="entry name" value="Diverse_Acyl-CoA_DH"/>
</dbReference>
<dbReference type="GO" id="GO:0005886">
    <property type="term" value="C:plasma membrane"/>
    <property type="evidence" value="ECO:0007669"/>
    <property type="project" value="TreeGrafter"/>
</dbReference>
<evidence type="ECO:0000313" key="9">
    <source>
        <dbReference type="Proteomes" id="UP000427906"/>
    </source>
</evidence>
<dbReference type="InterPro" id="IPR009100">
    <property type="entry name" value="AcylCoA_DH/oxidase_NM_dom_sf"/>
</dbReference>
<feature type="domain" description="Acyl-CoA dehydrogenase/oxidase C-terminal" evidence="6">
    <location>
        <begin position="73"/>
        <end position="241"/>
    </location>
</feature>
<dbReference type="SUPFAM" id="SSF56645">
    <property type="entry name" value="Acyl-CoA dehydrogenase NM domain-like"/>
    <property type="match status" value="1"/>
</dbReference>
<evidence type="ECO:0000256" key="3">
    <source>
        <dbReference type="ARBA" id="ARBA00022630"/>
    </source>
</evidence>